<protein>
    <recommendedName>
        <fullName evidence="4">TSC22 domain family protein 2</fullName>
    </recommendedName>
</protein>
<name>A0A315US48_GAMAF</name>
<dbReference type="EMBL" id="NHOQ01002824">
    <property type="protein sequence ID" value="PWA14547.1"/>
    <property type="molecule type" value="Genomic_DNA"/>
</dbReference>
<comment type="caution">
    <text evidence="2">The sequence shown here is derived from an EMBL/GenBank/DDBJ whole genome shotgun (WGS) entry which is preliminary data.</text>
</comment>
<dbReference type="PANTHER" id="PTHR46894:SF1">
    <property type="entry name" value="TSC22 DOMAIN FAMILY PROTEIN 2"/>
    <property type="match status" value="1"/>
</dbReference>
<dbReference type="Proteomes" id="UP000250572">
    <property type="component" value="Unassembled WGS sequence"/>
</dbReference>
<evidence type="ECO:0000313" key="2">
    <source>
        <dbReference type="EMBL" id="PWA14547.1"/>
    </source>
</evidence>
<dbReference type="PANTHER" id="PTHR46894">
    <property type="entry name" value="TSC22 DOMAIN FAMILY PROTEIN 2"/>
    <property type="match status" value="1"/>
</dbReference>
<keyword evidence="3" id="KW-1185">Reference proteome</keyword>
<dbReference type="STRING" id="33528.ENSGAFP00000023101"/>
<feature type="compositionally biased region" description="Polar residues" evidence="1">
    <location>
        <begin position="62"/>
        <end position="75"/>
    </location>
</feature>
<dbReference type="InterPro" id="IPR053049">
    <property type="entry name" value="TSC22_domain_protein_2"/>
</dbReference>
<accession>A0A315US48</accession>
<organism evidence="2 3">
    <name type="scientific">Gambusia affinis</name>
    <name type="common">Western mosquitofish</name>
    <name type="synonym">Heterandria affinis</name>
    <dbReference type="NCBI Taxonomy" id="33528"/>
    <lineage>
        <taxon>Eukaryota</taxon>
        <taxon>Metazoa</taxon>
        <taxon>Chordata</taxon>
        <taxon>Craniata</taxon>
        <taxon>Vertebrata</taxon>
        <taxon>Euteleostomi</taxon>
        <taxon>Actinopterygii</taxon>
        <taxon>Neopterygii</taxon>
        <taxon>Teleostei</taxon>
        <taxon>Neoteleostei</taxon>
        <taxon>Acanthomorphata</taxon>
        <taxon>Ovalentaria</taxon>
        <taxon>Atherinomorphae</taxon>
        <taxon>Cyprinodontiformes</taxon>
        <taxon>Poeciliidae</taxon>
        <taxon>Poeciliinae</taxon>
        <taxon>Gambusia</taxon>
    </lineage>
</organism>
<evidence type="ECO:0000256" key="1">
    <source>
        <dbReference type="SAM" id="MobiDB-lite"/>
    </source>
</evidence>
<dbReference type="AlphaFoldDB" id="A0A315US48"/>
<evidence type="ECO:0000313" key="3">
    <source>
        <dbReference type="Proteomes" id="UP000250572"/>
    </source>
</evidence>
<sequence>MSKVTGKKRSCFEITSVTPAQKSEPEAGGIVVGDGSERLDDPQELRTDPRSPGGCDRISPDDTFNNVGENQEGQLPFTSPFIGGISIKSTSSGRNTPHNVGGSVPFVPSSHIVTSATAVITSMSHTAPSNSCSSRFRVIKLDHSNGEPFRRGRWTCTEFYVKESDSGVHRTVDSLKSSPSVDHSVDRDSGLGATYNSIVGSSAFPAQALDNSTDGGYSVSTGHHTHSQTPETLQQGYSLSPQIGSGASAFQPAGYGAAAAAAAASQQSKQAQVTMLPGTPQTFIPDGLNGVHHGAIIPPASLPQQFVYSPLPSQQHFGSSTQNLPITSSCIGSTSQVSSPQFTLAGPGAQGPSGDVSFMHQVANASVVAPVNSGSTQQQPSGGPGSTPALFVTAVSIHSSGQSVPATVPSMTNVPSDVSSHAPGVAELIQLQGACGGVVNPAEDGWKMTEALPQQSVGVGTLKDHVQSPIGEGLSLTSPAVNSFFGIQITMNEDGDGGTIVLCTNSASLRNLLRASLFCLELEFITKWNKALWGIEPQRVLAHPPLPYNKQVSVKKRIVEACTYAERTDTLAYLAPMLAH</sequence>
<evidence type="ECO:0008006" key="4">
    <source>
        <dbReference type="Google" id="ProtNLM"/>
    </source>
</evidence>
<feature type="region of interest" description="Disordered" evidence="1">
    <location>
        <begin position="168"/>
        <end position="188"/>
    </location>
</feature>
<gene>
    <name evidence="2" type="ORF">CCH79_00014994</name>
</gene>
<reference evidence="2 3" key="1">
    <citation type="journal article" date="2018" name="G3 (Bethesda)">
        <title>A High-Quality Reference Genome for the Invasive Mosquitofish Gambusia affinis Using a Chicago Library.</title>
        <authorList>
            <person name="Hoffberg S.L."/>
            <person name="Troendle N.J."/>
            <person name="Glenn T.C."/>
            <person name="Mahmud O."/>
            <person name="Louha S."/>
            <person name="Chalopin D."/>
            <person name="Bennetzen J.L."/>
            <person name="Mauricio R."/>
        </authorList>
    </citation>
    <scope>NUCLEOTIDE SEQUENCE [LARGE SCALE GENOMIC DNA]</scope>
    <source>
        <strain evidence="2">NE01/NJP1002.9</strain>
        <tissue evidence="2">Muscle</tissue>
    </source>
</reference>
<feature type="region of interest" description="Disordered" evidence="1">
    <location>
        <begin position="1"/>
        <end position="75"/>
    </location>
</feature>
<proteinExistence type="predicted"/>
<feature type="compositionally biased region" description="Basic and acidic residues" evidence="1">
    <location>
        <begin position="35"/>
        <end position="49"/>
    </location>
</feature>
<feature type="region of interest" description="Disordered" evidence="1">
    <location>
        <begin position="214"/>
        <end position="240"/>
    </location>
</feature>